<dbReference type="PANTHER" id="PTHR15955:SF3">
    <property type="entry name" value="RWD DOMAIN-CONTAINING PROTEIN 2A"/>
    <property type="match status" value="1"/>
</dbReference>
<dbReference type="Pfam" id="PF05773">
    <property type="entry name" value="RWD"/>
    <property type="match status" value="1"/>
</dbReference>
<dbReference type="PIRSF" id="PIRSF038021">
    <property type="entry name" value="UCP038021_RWDD2"/>
    <property type="match status" value="1"/>
</dbReference>
<dbReference type="PANTHER" id="PTHR15955">
    <property type="entry name" value="RWD DOMAIN CONTAINING PROTEIN 2"/>
    <property type="match status" value="1"/>
</dbReference>
<dbReference type="InterPro" id="IPR010541">
    <property type="entry name" value="Prp3_C"/>
</dbReference>
<dbReference type="FunCoup" id="A0A2Y9RNU1">
    <property type="interactions" value="51"/>
</dbReference>
<evidence type="ECO:0000313" key="3">
    <source>
        <dbReference type="Proteomes" id="UP000248480"/>
    </source>
</evidence>
<protein>
    <recommendedName>
        <fullName evidence="1 2">RWD domain-containing protein</fullName>
    </recommendedName>
</protein>
<sequence length="348" mass="40185">MSPDLESRPHSCCKTLQQNCCHVKGTFGKFRWTPLTLTNPVPLGVSQASGNVDPGNMSASVKECLQLQLLEMEMLFSMFPNRGEIKLEDVNALTHVKRYLEGKREALPPKIEFVITLQIEEPKVKIDLQVTMPHSYPYAALQLFGRASELDRQQQLLLNKSLTSYIETFDQGELCVCAAIQWIQDNSASYVLNKKLVHEPSAQVKQVKNTFLRMWIYSHHIYQQDLRKKILDVGKRLDVTGFFMTGKPGIICVEGFKEHCEEFWHTIRYPNWKHISCKHAESIETEGNGEDLRLFHSFEELLLEAHGDYGLRNDYHMNLGQFLEFLRKHKSEHVFQILFGIESKNLES</sequence>
<reference evidence="4" key="1">
    <citation type="submission" date="2025-08" db="UniProtKB">
        <authorList>
            <consortium name="RefSeq"/>
        </authorList>
    </citation>
    <scope>IDENTIFICATION</scope>
</reference>
<accession>A0A2Y9RNU1</accession>
<dbReference type="CTD" id="112611"/>
<keyword evidence="3" id="KW-1185">Reference proteome</keyword>
<organism evidence="3 4">
    <name type="scientific">Trichechus manatus latirostris</name>
    <name type="common">Florida manatee</name>
    <dbReference type="NCBI Taxonomy" id="127582"/>
    <lineage>
        <taxon>Eukaryota</taxon>
        <taxon>Metazoa</taxon>
        <taxon>Chordata</taxon>
        <taxon>Craniata</taxon>
        <taxon>Vertebrata</taxon>
        <taxon>Euteleostomi</taxon>
        <taxon>Mammalia</taxon>
        <taxon>Eutheria</taxon>
        <taxon>Afrotheria</taxon>
        <taxon>Sirenia</taxon>
        <taxon>Trichechidae</taxon>
        <taxon>Trichechus</taxon>
    </lineage>
</organism>
<dbReference type="PROSITE" id="PS50908">
    <property type="entry name" value="RWD"/>
    <property type="match status" value="1"/>
</dbReference>
<dbReference type="Proteomes" id="UP000248480">
    <property type="component" value="Unplaced"/>
</dbReference>
<feature type="domain" description="RWD" evidence="2">
    <location>
        <begin position="70"/>
        <end position="190"/>
    </location>
</feature>
<dbReference type="Gene3D" id="3.10.110.10">
    <property type="entry name" value="Ubiquitin Conjugating Enzyme"/>
    <property type="match status" value="1"/>
</dbReference>
<dbReference type="AlphaFoldDB" id="A0A2Y9RNU1"/>
<dbReference type="SMART" id="SM00591">
    <property type="entry name" value="RWD"/>
    <property type="match status" value="1"/>
</dbReference>
<dbReference type="InterPro" id="IPR017359">
    <property type="entry name" value="Phi-like"/>
</dbReference>
<dbReference type="GeneID" id="101357076"/>
<dbReference type="InterPro" id="IPR059181">
    <property type="entry name" value="RWDD2A-B_C"/>
</dbReference>
<evidence type="ECO:0000256" key="1">
    <source>
        <dbReference type="PIRNR" id="PIRNR038021"/>
    </source>
</evidence>
<dbReference type="InterPro" id="IPR006575">
    <property type="entry name" value="RWD_dom"/>
</dbReference>
<dbReference type="InterPro" id="IPR016135">
    <property type="entry name" value="UBQ-conjugating_enzyme/RWD"/>
</dbReference>
<dbReference type="STRING" id="127582.A0A2Y9RNU1"/>
<dbReference type="RefSeq" id="XP_023596177.1">
    <property type="nucleotide sequence ID" value="XM_023740409.1"/>
</dbReference>
<evidence type="ECO:0000313" key="4">
    <source>
        <dbReference type="RefSeq" id="XP_023596177.1"/>
    </source>
</evidence>
<name>A0A2Y9RNU1_TRIMA</name>
<dbReference type="CDD" id="cd23829">
    <property type="entry name" value="RWD_RWDD2"/>
    <property type="match status" value="1"/>
</dbReference>
<proteinExistence type="predicted"/>
<dbReference type="Pfam" id="PF06544">
    <property type="entry name" value="Prp3_C"/>
    <property type="match status" value="1"/>
</dbReference>
<dbReference type="KEGG" id="tmu:101357076"/>
<dbReference type="CDD" id="cd24163">
    <property type="entry name" value="RWDD2_C"/>
    <property type="match status" value="1"/>
</dbReference>
<dbReference type="InParanoid" id="A0A2Y9RNU1"/>
<evidence type="ECO:0000259" key="2">
    <source>
        <dbReference type="PROSITE" id="PS50908"/>
    </source>
</evidence>
<dbReference type="SUPFAM" id="SSF54495">
    <property type="entry name" value="UBC-like"/>
    <property type="match status" value="1"/>
</dbReference>
<gene>
    <name evidence="4" type="primary">RWDD2A</name>
</gene>